<dbReference type="AlphaFoldDB" id="A0A438EQK4"/>
<sequence length="70" mass="7553">MRNGWILFKSSLYYAGDVFYVNWDEVLVGATAVVSTLGGFGSEEQMKRINGEANVLAVGAAKDYGTPIGF</sequence>
<organism evidence="1 2">
    <name type="scientific">Vitis vinifera</name>
    <name type="common">Grape</name>
    <dbReference type="NCBI Taxonomy" id="29760"/>
    <lineage>
        <taxon>Eukaryota</taxon>
        <taxon>Viridiplantae</taxon>
        <taxon>Streptophyta</taxon>
        <taxon>Embryophyta</taxon>
        <taxon>Tracheophyta</taxon>
        <taxon>Spermatophyta</taxon>
        <taxon>Magnoliopsida</taxon>
        <taxon>eudicotyledons</taxon>
        <taxon>Gunneridae</taxon>
        <taxon>Pentapetalae</taxon>
        <taxon>rosids</taxon>
        <taxon>Vitales</taxon>
        <taxon>Vitaceae</taxon>
        <taxon>Viteae</taxon>
        <taxon>Vitis</taxon>
    </lineage>
</organism>
<accession>A0A438EQK4</accession>
<reference evidence="1 2" key="1">
    <citation type="journal article" date="2018" name="PLoS Genet.">
        <title>Population sequencing reveals clonal diversity and ancestral inbreeding in the grapevine cultivar Chardonnay.</title>
        <authorList>
            <person name="Roach M.J."/>
            <person name="Johnson D.L."/>
            <person name="Bohlmann J."/>
            <person name="van Vuuren H.J."/>
            <person name="Jones S.J."/>
            <person name="Pretorius I.S."/>
            <person name="Schmidt S.A."/>
            <person name="Borneman A.R."/>
        </authorList>
    </citation>
    <scope>NUCLEOTIDE SEQUENCE [LARGE SCALE GENOMIC DNA]</scope>
    <source>
        <strain evidence="2">cv. Chardonnay</strain>
        <tissue evidence="1">Leaf</tissue>
    </source>
</reference>
<dbReference type="EMBL" id="QGNW01001217">
    <property type="protein sequence ID" value="RVW49905.1"/>
    <property type="molecule type" value="Genomic_DNA"/>
</dbReference>
<evidence type="ECO:0000313" key="2">
    <source>
        <dbReference type="Proteomes" id="UP000288805"/>
    </source>
</evidence>
<dbReference type="Proteomes" id="UP000288805">
    <property type="component" value="Unassembled WGS sequence"/>
</dbReference>
<protein>
    <submittedName>
        <fullName evidence="1">Uncharacterized protein, chloroplastic</fullName>
    </submittedName>
</protein>
<proteinExistence type="predicted"/>
<comment type="caution">
    <text evidence="1">The sequence shown here is derived from an EMBL/GenBank/DDBJ whole genome shotgun (WGS) entry which is preliminary data.</text>
</comment>
<evidence type="ECO:0000313" key="1">
    <source>
        <dbReference type="EMBL" id="RVW49905.1"/>
    </source>
</evidence>
<gene>
    <name evidence="1" type="primary">VvCHDh000395_5</name>
    <name evidence="1" type="ORF">CK203_093835</name>
</gene>
<name>A0A438EQK4_VITVI</name>